<accession>A0A8H6NCI5</accession>
<sequence>METRRGKRRWQTPDYMATVVWSQAERKGLAENREFREFAFSLGKKQSSAWFAVACSNSSNIADFAGTRLSTKSCLVPPGSASSSPLSPSPLSFLESDKGRGDTGRQHSVAAVGAYSLSAHRCSASLEWIRERGFQVAPGPMDACLRCEIGPTYAFVPACTKRVQHGTNVYESFPIRHRRDQSVSDPIRIVPPGIESRRLIDQLSRHIAEAVEGPQAANLVQLQAFRMDYGVPLRYLNMPLTDAAVLPAASSKRPSKADRLSRTLATERETLLLRFPPGTLRTLRVSSFLLRDMDSVSQTPQSNRTEARGFLPTGKPWAWHASHLCNKRANANCAKSKYTRHAIRGRLPKGDAQPGERRRPVLHSPAARKDDRSDGSGDRAERITGRSHTPLPSTQSEEKRKPTYRSDIITNGGGAAPRLGSTGGGPVLASPNPDPNSNTAAVLVSWFEGVENGQNPTRWDAMQTMRSDALWRTGRAHAWQPRCADASYYRYHHLKMKSFTQLNKTMAKNEVATLVAFAEYCDSHV</sequence>
<feature type="compositionally biased region" description="Basic and acidic residues" evidence="1">
    <location>
        <begin position="95"/>
        <end position="105"/>
    </location>
</feature>
<reference evidence="2" key="1">
    <citation type="journal article" date="2020" name="Phytopathology">
        <title>Genome Sequence Resources of Colletotrichum truncatum, C. plurivorum, C. musicola, and C. sojae: Four Species Pathogenic to Soybean (Glycine max).</title>
        <authorList>
            <person name="Rogerio F."/>
            <person name="Boufleur T.R."/>
            <person name="Ciampi-Guillardi M."/>
            <person name="Sukno S.A."/>
            <person name="Thon M.R."/>
            <person name="Massola Junior N.S."/>
            <person name="Baroncelli R."/>
        </authorList>
    </citation>
    <scope>NUCLEOTIDE SEQUENCE</scope>
    <source>
        <strain evidence="2">LFN0074</strain>
    </source>
</reference>
<dbReference type="AlphaFoldDB" id="A0A8H6NCI5"/>
<evidence type="ECO:0000256" key="1">
    <source>
        <dbReference type="SAM" id="MobiDB-lite"/>
    </source>
</evidence>
<feature type="compositionally biased region" description="Polar residues" evidence="1">
    <location>
        <begin position="386"/>
        <end position="395"/>
    </location>
</feature>
<comment type="caution">
    <text evidence="2">The sequence shown here is derived from an EMBL/GenBank/DDBJ whole genome shotgun (WGS) entry which is preliminary data.</text>
</comment>
<dbReference type="EMBL" id="WIGM01000336">
    <property type="protein sequence ID" value="KAF6828527.1"/>
    <property type="molecule type" value="Genomic_DNA"/>
</dbReference>
<feature type="compositionally biased region" description="Gly residues" evidence="1">
    <location>
        <begin position="411"/>
        <end position="426"/>
    </location>
</feature>
<feature type="region of interest" description="Disordered" evidence="1">
    <location>
        <begin position="79"/>
        <end position="105"/>
    </location>
</feature>
<feature type="compositionally biased region" description="Low complexity" evidence="1">
    <location>
        <begin position="79"/>
        <end position="94"/>
    </location>
</feature>
<dbReference type="Proteomes" id="UP000639643">
    <property type="component" value="Unassembled WGS sequence"/>
</dbReference>
<evidence type="ECO:0000313" key="2">
    <source>
        <dbReference type="EMBL" id="KAF6828527.1"/>
    </source>
</evidence>
<gene>
    <name evidence="2" type="ORF">CMUS01_08556</name>
</gene>
<protein>
    <submittedName>
        <fullName evidence="2">Uncharacterized protein</fullName>
    </submittedName>
</protein>
<keyword evidence="3" id="KW-1185">Reference proteome</keyword>
<organism evidence="2 3">
    <name type="scientific">Colletotrichum musicola</name>
    <dbReference type="NCBI Taxonomy" id="2175873"/>
    <lineage>
        <taxon>Eukaryota</taxon>
        <taxon>Fungi</taxon>
        <taxon>Dikarya</taxon>
        <taxon>Ascomycota</taxon>
        <taxon>Pezizomycotina</taxon>
        <taxon>Sordariomycetes</taxon>
        <taxon>Hypocreomycetidae</taxon>
        <taxon>Glomerellales</taxon>
        <taxon>Glomerellaceae</taxon>
        <taxon>Colletotrichum</taxon>
        <taxon>Colletotrichum orchidearum species complex</taxon>
    </lineage>
</organism>
<feature type="compositionally biased region" description="Basic and acidic residues" evidence="1">
    <location>
        <begin position="367"/>
        <end position="384"/>
    </location>
</feature>
<feature type="region of interest" description="Disordered" evidence="1">
    <location>
        <begin position="342"/>
        <end position="427"/>
    </location>
</feature>
<evidence type="ECO:0000313" key="3">
    <source>
        <dbReference type="Proteomes" id="UP000639643"/>
    </source>
</evidence>
<proteinExistence type="predicted"/>
<name>A0A8H6NCI5_9PEZI</name>